<proteinExistence type="predicted"/>
<protein>
    <recommendedName>
        <fullName evidence="3">Peptidase C39-like domain-containing protein</fullName>
    </recommendedName>
</protein>
<gene>
    <name evidence="1" type="ORF">OEZ60_15220</name>
</gene>
<keyword evidence="2" id="KW-1185">Reference proteome</keyword>
<comment type="caution">
    <text evidence="1">The sequence shown here is derived from an EMBL/GenBank/DDBJ whole genome shotgun (WGS) entry which is preliminary data.</text>
</comment>
<accession>A0ABT2X8P0</accession>
<reference evidence="1 2" key="1">
    <citation type="submission" date="2022-10" db="EMBL/GenBank/DDBJ databases">
        <title>Defluviimonas sp. nov., isolated from ocean surface sediments.</title>
        <authorList>
            <person name="He W."/>
            <person name="Wang L."/>
            <person name="Zhang D.-F."/>
        </authorList>
    </citation>
    <scope>NUCLEOTIDE SEQUENCE [LARGE SCALE GENOMIC DNA]</scope>
    <source>
        <strain evidence="1 2">WL0024</strain>
    </source>
</reference>
<evidence type="ECO:0000313" key="1">
    <source>
        <dbReference type="EMBL" id="MCU9849352.1"/>
    </source>
</evidence>
<evidence type="ECO:0008006" key="3">
    <source>
        <dbReference type="Google" id="ProtNLM"/>
    </source>
</evidence>
<dbReference type="EMBL" id="JAOVQO010000014">
    <property type="protein sequence ID" value="MCU9849352.1"/>
    <property type="molecule type" value="Genomic_DNA"/>
</dbReference>
<dbReference type="Gene3D" id="3.90.70.10">
    <property type="entry name" value="Cysteine proteinases"/>
    <property type="match status" value="1"/>
</dbReference>
<dbReference type="Proteomes" id="UP001209535">
    <property type="component" value="Unassembled WGS sequence"/>
</dbReference>
<name>A0ABT2X8P0_9RHOB</name>
<sequence length="379" mass="43231">MVELGLWYIVPAENQPLGEAMTYWMEARLDVARVDQRKKWFCGAACSEMILEHFALEIDQATAYEQIHDRERFKVERLYSDPQGIVDYLNAMNDSTEMIDVIDITSQNDSEVLDDIYRVLFAFQTPVALLALGGAHWVVVDGVRYRDDLDGRRQYAGFYIQNPWKGSTPSVWIEVDEFSSRWVQPNQFGQRWLGKIVLVATPRGRRKLSNLKLTRSELLPPTGERQAPKDVALKELAALGFENMQEISGGGALVLRPVEVLNEDDGTRFQIVPIDAVLNREFSDFVYVCINDGNQRVLEISGMSEQLDIPSDVEALERFNQVFPNEEITIDPDIYWRARLGAVSKTDVYRKARVNSDDFFLLRDGTILRELEINPSVGG</sequence>
<organism evidence="1 2">
    <name type="scientific">Albidovulum salinarum</name>
    <dbReference type="NCBI Taxonomy" id="2984153"/>
    <lineage>
        <taxon>Bacteria</taxon>
        <taxon>Pseudomonadati</taxon>
        <taxon>Pseudomonadota</taxon>
        <taxon>Alphaproteobacteria</taxon>
        <taxon>Rhodobacterales</taxon>
        <taxon>Paracoccaceae</taxon>
        <taxon>Albidovulum</taxon>
    </lineage>
</organism>
<evidence type="ECO:0000313" key="2">
    <source>
        <dbReference type="Proteomes" id="UP001209535"/>
    </source>
</evidence>